<feature type="domain" description="Histidine kinase" evidence="6">
    <location>
        <begin position="836"/>
        <end position="1050"/>
    </location>
</feature>
<dbReference type="InterPro" id="IPR035965">
    <property type="entry name" value="PAS-like_dom_sf"/>
</dbReference>
<keyword evidence="4" id="KW-0808">Transferase</keyword>
<dbReference type="CDD" id="cd00082">
    <property type="entry name" value="HisKA"/>
    <property type="match status" value="1"/>
</dbReference>
<dbReference type="Pfam" id="PF00989">
    <property type="entry name" value="PAS"/>
    <property type="match status" value="1"/>
</dbReference>
<proteinExistence type="predicted"/>
<evidence type="ECO:0000256" key="3">
    <source>
        <dbReference type="ARBA" id="ARBA00022553"/>
    </source>
</evidence>
<gene>
    <name evidence="8" type="ORF">SAMN00790413_05408</name>
</gene>
<dbReference type="InterPro" id="IPR005467">
    <property type="entry name" value="His_kinase_dom"/>
</dbReference>
<dbReference type="OrthoDB" id="5524356at2"/>
<evidence type="ECO:0000313" key="9">
    <source>
        <dbReference type="Proteomes" id="UP000192582"/>
    </source>
</evidence>
<evidence type="ECO:0000313" key="8">
    <source>
        <dbReference type="EMBL" id="SMB80089.1"/>
    </source>
</evidence>
<dbReference type="NCBIfam" id="TIGR00229">
    <property type="entry name" value="sensory_box"/>
    <property type="match status" value="1"/>
</dbReference>
<dbReference type="InterPro" id="IPR003018">
    <property type="entry name" value="GAF"/>
</dbReference>
<dbReference type="SUPFAM" id="SSF55874">
    <property type="entry name" value="ATPase domain of HSP90 chaperone/DNA topoisomerase II/histidine kinase"/>
    <property type="match status" value="1"/>
</dbReference>
<evidence type="ECO:0000256" key="4">
    <source>
        <dbReference type="ARBA" id="ARBA00022679"/>
    </source>
</evidence>
<dbReference type="PROSITE" id="PS50112">
    <property type="entry name" value="PAS"/>
    <property type="match status" value="1"/>
</dbReference>
<dbReference type="Pfam" id="PF00512">
    <property type="entry name" value="HisKA"/>
    <property type="match status" value="1"/>
</dbReference>
<dbReference type="RefSeq" id="WP_084045634.1">
    <property type="nucleotide sequence ID" value="NZ_FWWU01000004.1"/>
</dbReference>
<dbReference type="InterPro" id="IPR004358">
    <property type="entry name" value="Sig_transdc_His_kin-like_C"/>
</dbReference>
<keyword evidence="3" id="KW-0597">Phosphoprotein</keyword>
<dbReference type="Pfam" id="PF02518">
    <property type="entry name" value="HATPase_c"/>
    <property type="match status" value="1"/>
</dbReference>
<dbReference type="SUPFAM" id="SSF47384">
    <property type="entry name" value="Homodimeric domain of signal transducing histidine kinase"/>
    <property type="match status" value="1"/>
</dbReference>
<dbReference type="Gene3D" id="1.10.287.130">
    <property type="match status" value="1"/>
</dbReference>
<comment type="catalytic activity">
    <reaction evidence="1">
        <text>ATP + protein L-histidine = ADP + protein N-phospho-L-histidine.</text>
        <dbReference type="EC" id="2.7.13.3"/>
    </reaction>
</comment>
<dbReference type="CDD" id="cd16921">
    <property type="entry name" value="HATPase_FilI-like"/>
    <property type="match status" value="1"/>
</dbReference>
<dbReference type="SMART" id="SM00388">
    <property type="entry name" value="HisKA"/>
    <property type="match status" value="1"/>
</dbReference>
<dbReference type="Gene3D" id="3.30.450.40">
    <property type="match status" value="4"/>
</dbReference>
<keyword evidence="9" id="KW-1185">Reference proteome</keyword>
<dbReference type="InterPro" id="IPR052162">
    <property type="entry name" value="Sensor_kinase/Photoreceptor"/>
</dbReference>
<dbReference type="PANTHER" id="PTHR43304:SF1">
    <property type="entry name" value="PAC DOMAIN-CONTAINING PROTEIN"/>
    <property type="match status" value="1"/>
</dbReference>
<dbReference type="InterPro" id="IPR000014">
    <property type="entry name" value="PAS"/>
</dbReference>
<dbReference type="InterPro" id="IPR036890">
    <property type="entry name" value="HATPase_C_sf"/>
</dbReference>
<evidence type="ECO:0000256" key="2">
    <source>
        <dbReference type="ARBA" id="ARBA00012438"/>
    </source>
</evidence>
<feature type="domain" description="PAS" evidence="7">
    <location>
        <begin position="9"/>
        <end position="56"/>
    </location>
</feature>
<dbReference type="EMBL" id="FWWU01000004">
    <property type="protein sequence ID" value="SMB80089.1"/>
    <property type="molecule type" value="Genomic_DNA"/>
</dbReference>
<evidence type="ECO:0000256" key="1">
    <source>
        <dbReference type="ARBA" id="ARBA00000085"/>
    </source>
</evidence>
<dbReference type="SMART" id="SM00065">
    <property type="entry name" value="GAF"/>
    <property type="match status" value="3"/>
</dbReference>
<dbReference type="Pfam" id="PF13185">
    <property type="entry name" value="GAF_2"/>
    <property type="match status" value="2"/>
</dbReference>
<reference evidence="8 9" key="1">
    <citation type="submission" date="2017-04" db="EMBL/GenBank/DDBJ databases">
        <authorList>
            <person name="Afonso C.L."/>
            <person name="Miller P.J."/>
            <person name="Scott M.A."/>
            <person name="Spackman E."/>
            <person name="Goraichik I."/>
            <person name="Dimitrov K.M."/>
            <person name="Suarez D.L."/>
            <person name="Swayne D.E."/>
        </authorList>
    </citation>
    <scope>NUCLEOTIDE SEQUENCE [LARGE SCALE GENOMIC DNA]</scope>
    <source>
        <strain evidence="8 9">KR-140</strain>
    </source>
</reference>
<dbReference type="Gene3D" id="3.30.565.10">
    <property type="entry name" value="Histidine kinase-like ATPase, C-terminal domain"/>
    <property type="match status" value="1"/>
</dbReference>
<dbReference type="PROSITE" id="PS50109">
    <property type="entry name" value="HIS_KIN"/>
    <property type="match status" value="1"/>
</dbReference>
<keyword evidence="5" id="KW-0418">Kinase</keyword>
<dbReference type="InterPro" id="IPR003661">
    <property type="entry name" value="HisK_dim/P_dom"/>
</dbReference>
<evidence type="ECO:0000259" key="7">
    <source>
        <dbReference type="PROSITE" id="PS50112"/>
    </source>
</evidence>
<dbReference type="Gene3D" id="3.30.450.20">
    <property type="entry name" value="PAS domain"/>
    <property type="match status" value="1"/>
</dbReference>
<dbReference type="Proteomes" id="UP000192582">
    <property type="component" value="Unassembled WGS sequence"/>
</dbReference>
<dbReference type="SUPFAM" id="SSF55785">
    <property type="entry name" value="PYP-like sensor domain (PAS domain)"/>
    <property type="match status" value="1"/>
</dbReference>
<dbReference type="PRINTS" id="PR00344">
    <property type="entry name" value="BCTRLSENSOR"/>
</dbReference>
<dbReference type="STRING" id="695939.SAMN00790413_05408"/>
<accession>A0A1W1UGC5</accession>
<dbReference type="InterPro" id="IPR036097">
    <property type="entry name" value="HisK_dim/P_sf"/>
</dbReference>
<sequence>MTPPDPSAVAPALAQLLETSSDMVFVLDGEGRFTYANRAAAALVELSPQEIVGHSLEKDFPYAFSTRWRAASREARASGQTTEYEAFNPVLGRWVRVQIAPGNGNLAVQMQDVTPLKHASALGQVAAALSGAEHPDEVLRAMLEHAVGAVGAYMGAILTPTPDGEHLALRGDVGYSAELRGRFARFPLTLDLPQCEAARTGKVVFVGGDDFDRQYPGSVGLRSGETRSLAAFPLNVEGRLWGVLALSFREARRFGGDERRFLRTLVEQCVQALGRTTVESRLHEQAETLATLNRIGRSLSAELDLNRLVQAVTDAGVELTGAQFGAFFYNLVNERQESYTLYTLSGVPREAFSRFPMPRNTAIFHPTFVGEGVLRSADITKDPRYGHAAPYHGMPEGHLPVRSYLAVPVVSRSGEVLGGLFFGHAEVGVFTEQAENLTLGLAAQTAVALDNSRLYSQLQGSHALLECRVEARTRELEEQAAALGAFVRFTEAAGLSTELLTLVREVFAVFSSFFTAGSAAYYEREGSSWHARVWTEDLAPEVVASITAGIAVDAPAFSKAERTGQPVFVDGWNPEQQQVAATQEYGTVALYPMVVGGEVAGILAVGLKDVQRWSEPSRAVVRSAGRSLNLALERAEVASQLAAQRDALEARTRALEAFARLTRDLTLEADPHALIRRASEIVLSLLPDGYAIYWEREGDLWRIGTQVGDVRHPELQRQLEAGLPYAQTPTVRVPFETGEPLYQDEYNRQGDNLKGRVEHISTTVSLPVKVAGEVRGVLVLGLFGQRRWTVTDRALLDTVMRSLTLTLEGARSARALQERTVELERSNAELERFAYVASHDLQEPLRTIASFTELINRRYGGQLDGSGRKFLGLVTQGAERMKVLIDDLLVFSRLNSVREPLRAVPLAGPLQEALERLRAATEGSGARVQVGKLPAVQGVPSELTQLFQNLIGNALKFRRPGVTPEVRITAERVAEGWRVAVRDNGIGIEPQYRERIFQIFQRLHLREEYEGTGMGLAIVRKVAEHHGGTVWVESVPGEGSAFFFTLRDAGEAG</sequence>
<dbReference type="InterPro" id="IPR013767">
    <property type="entry name" value="PAS_fold"/>
</dbReference>
<dbReference type="GO" id="GO:0000155">
    <property type="term" value="F:phosphorelay sensor kinase activity"/>
    <property type="evidence" value="ECO:0007669"/>
    <property type="project" value="InterPro"/>
</dbReference>
<dbReference type="AlphaFoldDB" id="A0A1W1UGC5"/>
<dbReference type="FunFam" id="3.30.565.10:FF:000006">
    <property type="entry name" value="Sensor histidine kinase WalK"/>
    <property type="match status" value="1"/>
</dbReference>
<organism evidence="8 9">
    <name type="scientific">Deinococcus hopiensis KR-140</name>
    <dbReference type="NCBI Taxonomy" id="695939"/>
    <lineage>
        <taxon>Bacteria</taxon>
        <taxon>Thermotogati</taxon>
        <taxon>Deinococcota</taxon>
        <taxon>Deinococci</taxon>
        <taxon>Deinococcales</taxon>
        <taxon>Deinococcaceae</taxon>
        <taxon>Deinococcus</taxon>
    </lineage>
</organism>
<protein>
    <recommendedName>
        <fullName evidence="2">histidine kinase</fullName>
        <ecNumber evidence="2">2.7.13.3</ecNumber>
    </recommendedName>
</protein>
<evidence type="ECO:0000256" key="5">
    <source>
        <dbReference type="ARBA" id="ARBA00022777"/>
    </source>
</evidence>
<name>A0A1W1UGC5_9DEIO</name>
<dbReference type="InterPro" id="IPR029016">
    <property type="entry name" value="GAF-like_dom_sf"/>
</dbReference>
<dbReference type="SMART" id="SM00091">
    <property type="entry name" value="PAS"/>
    <property type="match status" value="1"/>
</dbReference>
<dbReference type="SMART" id="SM00387">
    <property type="entry name" value="HATPase_c"/>
    <property type="match status" value="1"/>
</dbReference>
<dbReference type="CDD" id="cd00130">
    <property type="entry name" value="PAS"/>
    <property type="match status" value="1"/>
</dbReference>
<dbReference type="SUPFAM" id="SSF55781">
    <property type="entry name" value="GAF domain-like"/>
    <property type="match status" value="4"/>
</dbReference>
<dbReference type="InterPro" id="IPR003594">
    <property type="entry name" value="HATPase_dom"/>
</dbReference>
<dbReference type="EC" id="2.7.13.3" evidence="2"/>
<evidence type="ECO:0000259" key="6">
    <source>
        <dbReference type="PROSITE" id="PS50109"/>
    </source>
</evidence>
<dbReference type="PANTHER" id="PTHR43304">
    <property type="entry name" value="PHYTOCHROME-LIKE PROTEIN CPH1"/>
    <property type="match status" value="1"/>
</dbReference>
<dbReference type="GO" id="GO:0006355">
    <property type="term" value="P:regulation of DNA-templated transcription"/>
    <property type="evidence" value="ECO:0007669"/>
    <property type="project" value="InterPro"/>
</dbReference>